<feature type="domain" description="IrrE N-terminal-like" evidence="1">
    <location>
        <begin position="39"/>
        <end position="136"/>
    </location>
</feature>
<dbReference type="RefSeq" id="WP_008679592.1">
    <property type="nucleotide sequence ID" value="NZ_CABKOG010000003.1"/>
</dbReference>
<evidence type="ECO:0000313" key="3">
    <source>
        <dbReference type="Proteomes" id="UP001141183"/>
    </source>
</evidence>
<keyword evidence="3" id="KW-1185">Reference proteome</keyword>
<protein>
    <submittedName>
        <fullName evidence="2">ImmA/IrrE family metallo-endopeptidase</fullName>
    </submittedName>
</protein>
<dbReference type="EMBL" id="JAMRYU010000022">
    <property type="protein sequence ID" value="MDC4241981.1"/>
    <property type="molecule type" value="Genomic_DNA"/>
</dbReference>
<name>A0A9X3XNJ5_9CLOT</name>
<dbReference type="Pfam" id="PF06114">
    <property type="entry name" value="Peptidase_M78"/>
    <property type="match status" value="1"/>
</dbReference>
<dbReference type="Proteomes" id="UP001141183">
    <property type="component" value="Unassembled WGS sequence"/>
</dbReference>
<reference evidence="2" key="1">
    <citation type="submission" date="2022-05" db="EMBL/GenBank/DDBJ databases">
        <title>Draft genome sequence of Clostridium tertium strain CP3 isolated from Peru.</title>
        <authorList>
            <person name="Hurtado R."/>
            <person name="Lima L."/>
            <person name="Sousa T."/>
            <person name="Jaiswal A.K."/>
            <person name="Tiwari S."/>
            <person name="Maturrano L."/>
            <person name="Brenig B."/>
            <person name="Azevedo V."/>
        </authorList>
    </citation>
    <scope>NUCLEOTIDE SEQUENCE</scope>
    <source>
        <strain evidence="2">CP3</strain>
    </source>
</reference>
<organism evidence="2 3">
    <name type="scientific">Clostridium tertium</name>
    <dbReference type="NCBI Taxonomy" id="1559"/>
    <lineage>
        <taxon>Bacteria</taxon>
        <taxon>Bacillati</taxon>
        <taxon>Bacillota</taxon>
        <taxon>Clostridia</taxon>
        <taxon>Eubacteriales</taxon>
        <taxon>Clostridiaceae</taxon>
        <taxon>Clostridium</taxon>
    </lineage>
</organism>
<accession>A0A9X3XNJ5</accession>
<dbReference type="AlphaFoldDB" id="A0A9X3XNJ5"/>
<proteinExistence type="predicted"/>
<comment type="caution">
    <text evidence="2">The sequence shown here is derived from an EMBL/GenBank/DDBJ whole genome shotgun (WGS) entry which is preliminary data.</text>
</comment>
<dbReference type="InterPro" id="IPR010359">
    <property type="entry name" value="IrrE_HExxH"/>
</dbReference>
<gene>
    <name evidence="2" type="ORF">NE398_17745</name>
</gene>
<sequence>MKNIENIFDIIEKENIIYEERNLSNLKSKGLYLKIYEIAPIIAIDNSIINNTSIYISILSEELGHHFTTYGNLLEPSKSYVDKLIKHKKENIAKKWAANFLIPDEDFVAALNKCVASKFEMAEYFDVTNELLEYKILSIVHDENKYKSIKEDFMSKEIQYNQCTV</sequence>
<evidence type="ECO:0000313" key="2">
    <source>
        <dbReference type="EMBL" id="MDC4241981.1"/>
    </source>
</evidence>
<evidence type="ECO:0000259" key="1">
    <source>
        <dbReference type="Pfam" id="PF06114"/>
    </source>
</evidence>